<dbReference type="Gene3D" id="1.10.10.10">
    <property type="entry name" value="Winged helix-like DNA-binding domain superfamily/Winged helix DNA-binding domain"/>
    <property type="match status" value="1"/>
</dbReference>
<proteinExistence type="predicted"/>
<reference evidence="2 3" key="1">
    <citation type="submission" date="2018-03" db="EMBL/GenBank/DDBJ databases">
        <title>Genomic Encyclopedia of Archaeal and Bacterial Type Strains, Phase II (KMG-II): from individual species to whole genera.</title>
        <authorList>
            <person name="Goeker M."/>
        </authorList>
    </citation>
    <scope>NUCLEOTIDE SEQUENCE [LARGE SCALE GENOMIC DNA]</scope>
    <source>
        <strain evidence="2 3">DSM 45348</strain>
    </source>
</reference>
<comment type="caution">
    <text evidence="2">The sequence shown here is derived from an EMBL/GenBank/DDBJ whole genome shotgun (WGS) entry which is preliminary data.</text>
</comment>
<keyword evidence="1" id="KW-0175">Coiled coil</keyword>
<evidence type="ECO:0000256" key="1">
    <source>
        <dbReference type="SAM" id="Coils"/>
    </source>
</evidence>
<dbReference type="Proteomes" id="UP000239209">
    <property type="component" value="Unassembled WGS sequence"/>
</dbReference>
<keyword evidence="3" id="KW-1185">Reference proteome</keyword>
<evidence type="ECO:0000313" key="2">
    <source>
        <dbReference type="EMBL" id="PRY24017.1"/>
    </source>
</evidence>
<sequence length="91" mass="10294">MLWQHGLVTSESPDLERLATDFAAARDELARLRRRLPEVQSEIARLRPQVIDALVDDIKHGRRSQAEISKLTGYTTERIRQLCRAAGVEAA</sequence>
<name>A0A2T0RSC0_9ACTN</name>
<dbReference type="SUPFAM" id="SSF88659">
    <property type="entry name" value="Sigma3 and sigma4 domains of RNA polymerase sigma factors"/>
    <property type="match status" value="1"/>
</dbReference>
<accession>A0A2T0RSC0</accession>
<gene>
    <name evidence="2" type="ORF">CLV70_114150</name>
</gene>
<protein>
    <submittedName>
        <fullName evidence="2">Uncharacterized protein</fullName>
    </submittedName>
</protein>
<dbReference type="OrthoDB" id="3401462at2"/>
<dbReference type="InterPro" id="IPR036388">
    <property type="entry name" value="WH-like_DNA-bd_sf"/>
</dbReference>
<dbReference type="AlphaFoldDB" id="A0A2T0RSC0"/>
<dbReference type="EMBL" id="PVZG01000014">
    <property type="protein sequence ID" value="PRY24017.1"/>
    <property type="molecule type" value="Genomic_DNA"/>
</dbReference>
<dbReference type="InterPro" id="IPR013324">
    <property type="entry name" value="RNA_pol_sigma_r3/r4-like"/>
</dbReference>
<feature type="coiled-coil region" evidence="1">
    <location>
        <begin position="15"/>
        <end position="42"/>
    </location>
</feature>
<organism evidence="2 3">
    <name type="scientific">Pseudosporangium ferrugineum</name>
    <dbReference type="NCBI Taxonomy" id="439699"/>
    <lineage>
        <taxon>Bacteria</taxon>
        <taxon>Bacillati</taxon>
        <taxon>Actinomycetota</taxon>
        <taxon>Actinomycetes</taxon>
        <taxon>Micromonosporales</taxon>
        <taxon>Micromonosporaceae</taxon>
        <taxon>Pseudosporangium</taxon>
    </lineage>
</organism>
<dbReference type="RefSeq" id="WP_106129407.1">
    <property type="nucleotide sequence ID" value="NZ_PVZG01000014.1"/>
</dbReference>
<evidence type="ECO:0000313" key="3">
    <source>
        <dbReference type="Proteomes" id="UP000239209"/>
    </source>
</evidence>